<dbReference type="Proteomes" id="UP000238071">
    <property type="component" value="Unassembled WGS sequence"/>
</dbReference>
<protein>
    <submittedName>
        <fullName evidence="6">Uncharacterized protein DUF1640</fullName>
    </submittedName>
</protein>
<keyword evidence="7" id="KW-1185">Reference proteome</keyword>
<keyword evidence="2" id="KW-0812">Transmembrane</keyword>
<dbReference type="AlphaFoldDB" id="A0A2S6GJK3"/>
<sequence length="81" mass="9066">MATITFDAHKFVRKLQEAGFDQKQAEGLTEAMRAAIEESELVTKKDLQIELAPIKADLNLLKWMMGALIALAIANFSKQFL</sequence>
<evidence type="ECO:0000256" key="5">
    <source>
        <dbReference type="ARBA" id="ARBA00023136"/>
    </source>
</evidence>
<gene>
    <name evidence="6" type="ORF">B0F88_12119</name>
</gene>
<dbReference type="Gene3D" id="1.20.5.340">
    <property type="match status" value="1"/>
</dbReference>
<evidence type="ECO:0000313" key="7">
    <source>
        <dbReference type="Proteomes" id="UP000238071"/>
    </source>
</evidence>
<evidence type="ECO:0000256" key="2">
    <source>
        <dbReference type="ARBA" id="ARBA00022692"/>
    </source>
</evidence>
<dbReference type="InterPro" id="IPR024461">
    <property type="entry name" value="CCDC90-like"/>
</dbReference>
<dbReference type="GO" id="GO:0016020">
    <property type="term" value="C:membrane"/>
    <property type="evidence" value="ECO:0007669"/>
    <property type="project" value="UniProtKB-SubCell"/>
</dbReference>
<evidence type="ECO:0000313" key="6">
    <source>
        <dbReference type="EMBL" id="PPK65331.1"/>
    </source>
</evidence>
<organism evidence="6 7">
    <name type="scientific">Methylobacter tundripaludum</name>
    <dbReference type="NCBI Taxonomy" id="173365"/>
    <lineage>
        <taxon>Bacteria</taxon>
        <taxon>Pseudomonadati</taxon>
        <taxon>Pseudomonadota</taxon>
        <taxon>Gammaproteobacteria</taxon>
        <taxon>Methylococcales</taxon>
        <taxon>Methylococcaceae</taxon>
        <taxon>Methylobacter</taxon>
    </lineage>
</organism>
<accession>A0A2S6GJK3</accession>
<keyword evidence="4" id="KW-0175">Coiled coil</keyword>
<comment type="subcellular location">
    <subcellularLocation>
        <location evidence="1">Membrane</location>
    </subcellularLocation>
</comment>
<name>A0A2S6GJK3_9GAMM</name>
<dbReference type="EMBL" id="PTIY01000021">
    <property type="protein sequence ID" value="PPK65331.1"/>
    <property type="molecule type" value="Genomic_DNA"/>
</dbReference>
<evidence type="ECO:0000256" key="3">
    <source>
        <dbReference type="ARBA" id="ARBA00022989"/>
    </source>
</evidence>
<reference evidence="6 7" key="1">
    <citation type="submission" date="2018-02" db="EMBL/GenBank/DDBJ databases">
        <title>Subsurface microbial communities from deep shales in Ohio and West Virginia, USA.</title>
        <authorList>
            <person name="Wrighton K."/>
        </authorList>
    </citation>
    <scope>NUCLEOTIDE SEQUENCE [LARGE SCALE GENOMIC DNA]</scope>
    <source>
        <strain evidence="6 7">OWC-G53F</strain>
    </source>
</reference>
<keyword evidence="3" id="KW-1133">Transmembrane helix</keyword>
<comment type="caution">
    <text evidence="6">The sequence shown here is derived from an EMBL/GenBank/DDBJ whole genome shotgun (WGS) entry which is preliminary data.</text>
</comment>
<evidence type="ECO:0000256" key="1">
    <source>
        <dbReference type="ARBA" id="ARBA00004370"/>
    </source>
</evidence>
<proteinExistence type="predicted"/>
<keyword evidence="5" id="KW-0472">Membrane</keyword>
<dbReference type="Pfam" id="PF07798">
    <property type="entry name" value="CCDC90-like"/>
    <property type="match status" value="1"/>
</dbReference>
<dbReference type="OrthoDB" id="5574264at2"/>
<evidence type="ECO:0000256" key="4">
    <source>
        <dbReference type="ARBA" id="ARBA00023054"/>
    </source>
</evidence>